<dbReference type="EMBL" id="CAJNON010000016">
    <property type="protein sequence ID" value="CAF0783777.1"/>
    <property type="molecule type" value="Genomic_DNA"/>
</dbReference>
<accession>A0A813PQZ1</accession>
<dbReference type="Proteomes" id="UP000663891">
    <property type="component" value="Unassembled WGS sequence"/>
</dbReference>
<evidence type="ECO:0000313" key="7">
    <source>
        <dbReference type="EMBL" id="CAF3647077.1"/>
    </source>
</evidence>
<gene>
    <name evidence="5" type="ORF">BJG266_LOCUS5877</name>
    <name evidence="2" type="ORF">IZO911_LOCUS4492</name>
    <name evidence="6" type="ORF">JYZ213_LOCUS7930</name>
    <name evidence="9" type="ORF">KXQ929_LOCUS24883</name>
    <name evidence="8" type="ORF">OKA104_LOCUS18914</name>
    <name evidence="7" type="ORF">OXD698_LOCUS8801</name>
    <name evidence="4" type="ORF">QVE165_LOCUS4287</name>
    <name evidence="3" type="ORF">VCS650_LOCUS3088</name>
</gene>
<evidence type="ECO:0000313" key="9">
    <source>
        <dbReference type="EMBL" id="CAF3938426.1"/>
    </source>
</evidence>
<proteinExistence type="predicted"/>
<sequence>MIVDRSSSEIQQPSACFSCHAIGISSSSALGAYMFYQAKKAQTSTHRFTCALFGLGFFIFASHRVSSLFKDISQQRIAANGRMKRSFEERR</sequence>
<evidence type="ECO:0000313" key="11">
    <source>
        <dbReference type="Proteomes" id="UP000663860"/>
    </source>
</evidence>
<dbReference type="Proteomes" id="UP000663881">
    <property type="component" value="Unassembled WGS sequence"/>
</dbReference>
<keyword evidence="10" id="KW-1185">Reference proteome</keyword>
<keyword evidence="1" id="KW-0812">Transmembrane</keyword>
<protein>
    <submittedName>
        <fullName evidence="2">Uncharacterized protein</fullName>
    </submittedName>
</protein>
<dbReference type="Proteomes" id="UP000663860">
    <property type="component" value="Unassembled WGS sequence"/>
</dbReference>
<evidence type="ECO:0000256" key="1">
    <source>
        <dbReference type="SAM" id="Phobius"/>
    </source>
</evidence>
<evidence type="ECO:0000313" key="2">
    <source>
        <dbReference type="EMBL" id="CAF0757039.1"/>
    </source>
</evidence>
<dbReference type="Proteomes" id="UP000663832">
    <property type="component" value="Unassembled WGS sequence"/>
</dbReference>
<name>A0A813PQZ1_9BILA</name>
<dbReference type="EMBL" id="CAJNOG010000053">
    <property type="protein sequence ID" value="CAF0851616.1"/>
    <property type="molecule type" value="Genomic_DNA"/>
</dbReference>
<reference evidence="2" key="1">
    <citation type="submission" date="2021-02" db="EMBL/GenBank/DDBJ databases">
        <authorList>
            <person name="Nowell W R."/>
        </authorList>
    </citation>
    <scope>NUCLEOTIDE SEQUENCE</scope>
</reference>
<dbReference type="EMBL" id="CAJOAZ010000431">
    <property type="protein sequence ID" value="CAF3647077.1"/>
    <property type="molecule type" value="Genomic_DNA"/>
</dbReference>
<dbReference type="EMBL" id="CAJNOE010000025">
    <property type="protein sequence ID" value="CAF0757039.1"/>
    <property type="molecule type" value="Genomic_DNA"/>
</dbReference>
<dbReference type="Proteomes" id="UP000663845">
    <property type="component" value="Unassembled WGS sequence"/>
</dbReference>
<dbReference type="EMBL" id="CAJOBB010002105">
    <property type="protein sequence ID" value="CAF3938426.1"/>
    <property type="molecule type" value="Genomic_DNA"/>
</dbReference>
<comment type="caution">
    <text evidence="2">The sequence shown here is derived from an EMBL/GenBank/DDBJ whole genome shotgun (WGS) entry which is preliminary data.</text>
</comment>
<evidence type="ECO:0000313" key="5">
    <source>
        <dbReference type="EMBL" id="CAF0813786.1"/>
    </source>
</evidence>
<organism evidence="2 11">
    <name type="scientific">Adineta steineri</name>
    <dbReference type="NCBI Taxonomy" id="433720"/>
    <lineage>
        <taxon>Eukaryota</taxon>
        <taxon>Metazoa</taxon>
        <taxon>Spiralia</taxon>
        <taxon>Gnathifera</taxon>
        <taxon>Rotifera</taxon>
        <taxon>Eurotatoria</taxon>
        <taxon>Bdelloidea</taxon>
        <taxon>Adinetida</taxon>
        <taxon>Adinetidae</taxon>
        <taxon>Adineta</taxon>
    </lineage>
</organism>
<keyword evidence="1" id="KW-1133">Transmembrane helix</keyword>
<dbReference type="EMBL" id="CAJOAY010001196">
    <property type="protein sequence ID" value="CAF3808454.1"/>
    <property type="molecule type" value="Genomic_DNA"/>
</dbReference>
<evidence type="ECO:0000313" key="8">
    <source>
        <dbReference type="EMBL" id="CAF3808454.1"/>
    </source>
</evidence>
<evidence type="ECO:0000313" key="10">
    <source>
        <dbReference type="Proteomes" id="UP000663832"/>
    </source>
</evidence>
<feature type="transmembrane region" description="Helical" evidence="1">
    <location>
        <begin position="48"/>
        <end position="66"/>
    </location>
</feature>
<dbReference type="Proteomes" id="UP000663877">
    <property type="component" value="Unassembled WGS sequence"/>
</dbReference>
<dbReference type="EMBL" id="CAJNOM010000016">
    <property type="protein sequence ID" value="CAF0802366.1"/>
    <property type="molecule type" value="Genomic_DNA"/>
</dbReference>
<evidence type="ECO:0000313" key="4">
    <source>
        <dbReference type="EMBL" id="CAF0802366.1"/>
    </source>
</evidence>
<dbReference type="AlphaFoldDB" id="A0A813PQZ1"/>
<dbReference type="Proteomes" id="UP000663868">
    <property type="component" value="Unassembled WGS sequence"/>
</dbReference>
<keyword evidence="1" id="KW-0472">Membrane</keyword>
<dbReference type="Proteomes" id="UP000663844">
    <property type="component" value="Unassembled WGS sequence"/>
</dbReference>
<dbReference type="OrthoDB" id="9988593at2759"/>
<evidence type="ECO:0000313" key="3">
    <source>
        <dbReference type="EMBL" id="CAF0783777.1"/>
    </source>
</evidence>
<dbReference type="EMBL" id="CAJNOI010000016">
    <property type="protein sequence ID" value="CAF0813786.1"/>
    <property type="molecule type" value="Genomic_DNA"/>
</dbReference>
<evidence type="ECO:0000313" key="6">
    <source>
        <dbReference type="EMBL" id="CAF0851616.1"/>
    </source>
</evidence>
<feature type="transmembrane region" description="Helical" evidence="1">
    <location>
        <begin position="12"/>
        <end position="36"/>
    </location>
</feature>